<evidence type="ECO:0000313" key="2">
    <source>
        <dbReference type="Proteomes" id="UP001066276"/>
    </source>
</evidence>
<protein>
    <submittedName>
        <fullName evidence="1">Uncharacterized protein</fullName>
    </submittedName>
</protein>
<dbReference type="AlphaFoldDB" id="A0AAV7L011"/>
<proteinExistence type="predicted"/>
<dbReference type="EMBL" id="JANPWB010000016">
    <property type="protein sequence ID" value="KAJ1083822.1"/>
    <property type="molecule type" value="Genomic_DNA"/>
</dbReference>
<comment type="caution">
    <text evidence="1">The sequence shown here is derived from an EMBL/GenBank/DDBJ whole genome shotgun (WGS) entry which is preliminary data.</text>
</comment>
<name>A0AAV7L011_PLEWA</name>
<dbReference type="Proteomes" id="UP001066276">
    <property type="component" value="Chromosome 12"/>
</dbReference>
<keyword evidence="2" id="KW-1185">Reference proteome</keyword>
<organism evidence="1 2">
    <name type="scientific">Pleurodeles waltl</name>
    <name type="common">Iberian ribbed newt</name>
    <dbReference type="NCBI Taxonomy" id="8319"/>
    <lineage>
        <taxon>Eukaryota</taxon>
        <taxon>Metazoa</taxon>
        <taxon>Chordata</taxon>
        <taxon>Craniata</taxon>
        <taxon>Vertebrata</taxon>
        <taxon>Euteleostomi</taxon>
        <taxon>Amphibia</taxon>
        <taxon>Batrachia</taxon>
        <taxon>Caudata</taxon>
        <taxon>Salamandroidea</taxon>
        <taxon>Salamandridae</taxon>
        <taxon>Pleurodelinae</taxon>
        <taxon>Pleurodeles</taxon>
    </lineage>
</organism>
<evidence type="ECO:0000313" key="1">
    <source>
        <dbReference type="EMBL" id="KAJ1083822.1"/>
    </source>
</evidence>
<accession>A0AAV7L011</accession>
<sequence>MQRTGPRHPDPKLIQERVRVDLRLRAKLPYLIPKLAVIVLQKVPKYTLTIQAADGDGVTGFKATCTAIINVIPHGPSVLACSCFALPVPGADCDTEAVASVLSQTALTILGTIQLLVRPPRASVRIQGPTLQALRVKRLQYIQSKKPAPKPTV</sequence>
<gene>
    <name evidence="1" type="ORF">NDU88_003977</name>
</gene>
<reference evidence="1" key="1">
    <citation type="journal article" date="2022" name="bioRxiv">
        <title>Sequencing and chromosome-scale assembly of the giantPleurodeles waltlgenome.</title>
        <authorList>
            <person name="Brown T."/>
            <person name="Elewa A."/>
            <person name="Iarovenko S."/>
            <person name="Subramanian E."/>
            <person name="Araus A.J."/>
            <person name="Petzold A."/>
            <person name="Susuki M."/>
            <person name="Suzuki K.-i.T."/>
            <person name="Hayashi T."/>
            <person name="Toyoda A."/>
            <person name="Oliveira C."/>
            <person name="Osipova E."/>
            <person name="Leigh N.D."/>
            <person name="Simon A."/>
            <person name="Yun M.H."/>
        </authorList>
    </citation>
    <scope>NUCLEOTIDE SEQUENCE</scope>
    <source>
        <strain evidence="1">20211129_DDA</strain>
        <tissue evidence="1">Liver</tissue>
    </source>
</reference>